<evidence type="ECO:0000256" key="1">
    <source>
        <dbReference type="SAM" id="MobiDB-lite"/>
    </source>
</evidence>
<organism evidence="2">
    <name type="scientific">Dipodfec virus RodF1_66</name>
    <dbReference type="NCBI Taxonomy" id="2929307"/>
    <lineage>
        <taxon>Viruses</taxon>
        <taxon>Monodnaviria</taxon>
        <taxon>Sangervirae</taxon>
        <taxon>Phixviricota</taxon>
        <taxon>Malgrandaviricetes</taxon>
        <taxon>Petitvirales</taxon>
        <taxon>Microviridae</taxon>
    </lineage>
</organism>
<evidence type="ECO:0000313" key="2">
    <source>
        <dbReference type="EMBL" id="UPW41927.1"/>
    </source>
</evidence>
<feature type="compositionally biased region" description="Polar residues" evidence="1">
    <location>
        <begin position="1"/>
        <end position="12"/>
    </location>
</feature>
<protein>
    <submittedName>
        <fullName evidence="2">DNA pilot protein</fullName>
    </submittedName>
</protein>
<proteinExistence type="predicted"/>
<reference evidence="2" key="1">
    <citation type="submission" date="2022-02" db="EMBL/GenBank/DDBJ databases">
        <title>Towards deciphering the DNA virus diversity associated with rodent species in the families Cricetidae and Heteromyidae.</title>
        <authorList>
            <person name="Lund M."/>
            <person name="Larsen B.B."/>
            <person name="Gryseels S."/>
            <person name="Kraberger S."/>
            <person name="Rowsey D.M."/>
            <person name="Steger L."/>
            <person name="Yule K.M."/>
            <person name="Upham N.S."/>
            <person name="Worobey M."/>
            <person name="Van Doorslaer K."/>
            <person name="Varsani A."/>
        </authorList>
    </citation>
    <scope>NUCLEOTIDE SEQUENCE</scope>
    <source>
        <strain evidence="2">NeonRodF1_66</strain>
    </source>
</reference>
<feature type="region of interest" description="Disordered" evidence="1">
    <location>
        <begin position="1"/>
        <end position="23"/>
    </location>
</feature>
<sequence length="364" mass="38358">MAFWSSGGNDTASSSSSSSRAPSWLGLNSDGSLRAGSGSSARSVGATRSVADPLTTSLTQALDRIYEVSERNTARSEAQARELRDWQTRQNQIAMDFNQAEAAKNRDWQKMMSDTAHQREIADLQAAGLNPVLSAMGGNGAAVTSGATASGVTSAGAKGEVDTSANQSLVQLLGTMWSAQTQLESQRLNAQNNLAIAEKNNATSQLVAELYTQQSREASQLAAATSLQQSEISAAVSELVSRINASASYYASNASVKNAMLYTEANKVVAEMQVASQNRNTLVNGLVNLARGGIDFIGGQLNSKRSAQSAMAVAQENHLNSQMGSFWTFADMLGEKFFPSKQFTGFGNSGAGFGSSRKGSGFSR</sequence>
<dbReference type="EMBL" id="OM869697">
    <property type="protein sequence ID" value="UPW41927.1"/>
    <property type="molecule type" value="Genomic_DNA"/>
</dbReference>
<accession>A0A976N2M1</accession>
<name>A0A976N2M1_9VIRU</name>